<dbReference type="Pfam" id="PF02082">
    <property type="entry name" value="Rrf2"/>
    <property type="match status" value="1"/>
</dbReference>
<evidence type="ECO:0000313" key="1">
    <source>
        <dbReference type="EMBL" id="RPD99603.1"/>
    </source>
</evidence>
<dbReference type="Gene3D" id="1.10.10.10">
    <property type="entry name" value="Winged helix-like DNA-binding domain superfamily/Winged helix DNA-binding domain"/>
    <property type="match status" value="1"/>
</dbReference>
<dbReference type="GO" id="GO:0003700">
    <property type="term" value="F:DNA-binding transcription factor activity"/>
    <property type="evidence" value="ECO:0007669"/>
    <property type="project" value="TreeGrafter"/>
</dbReference>
<dbReference type="NCBIfam" id="TIGR00738">
    <property type="entry name" value="rrf2_super"/>
    <property type="match status" value="1"/>
</dbReference>
<comment type="caution">
    <text evidence="1">The sequence shown here is derived from an EMBL/GenBank/DDBJ whole genome shotgun (WGS) entry which is preliminary data.</text>
</comment>
<gene>
    <name evidence="1" type="ORF">EGM88_03400</name>
</gene>
<organism evidence="1 2">
    <name type="scientific">Aureibaculum marinum</name>
    <dbReference type="NCBI Taxonomy" id="2487930"/>
    <lineage>
        <taxon>Bacteria</taxon>
        <taxon>Pseudomonadati</taxon>
        <taxon>Bacteroidota</taxon>
        <taxon>Flavobacteriia</taxon>
        <taxon>Flavobacteriales</taxon>
        <taxon>Flavobacteriaceae</taxon>
        <taxon>Aureibaculum</taxon>
    </lineage>
</organism>
<dbReference type="InterPro" id="IPR036390">
    <property type="entry name" value="WH_DNA-bd_sf"/>
</dbReference>
<dbReference type="AlphaFoldDB" id="A0A3N4PJ58"/>
<accession>A0A3N4PJ58</accession>
<dbReference type="PANTHER" id="PTHR33221:SF15">
    <property type="entry name" value="HTH-TYPE TRANSCRIPTIONAL REGULATOR YWGB-RELATED"/>
    <property type="match status" value="1"/>
</dbReference>
<dbReference type="PANTHER" id="PTHR33221">
    <property type="entry name" value="WINGED HELIX-TURN-HELIX TRANSCRIPTIONAL REGULATOR, RRF2 FAMILY"/>
    <property type="match status" value="1"/>
</dbReference>
<dbReference type="SUPFAM" id="SSF46785">
    <property type="entry name" value="Winged helix' DNA-binding domain"/>
    <property type="match status" value="1"/>
</dbReference>
<dbReference type="GO" id="GO:0005829">
    <property type="term" value="C:cytosol"/>
    <property type="evidence" value="ECO:0007669"/>
    <property type="project" value="TreeGrafter"/>
</dbReference>
<name>A0A3N4PJ58_9FLAO</name>
<dbReference type="EMBL" id="RPFJ01000003">
    <property type="protein sequence ID" value="RPD99603.1"/>
    <property type="molecule type" value="Genomic_DNA"/>
</dbReference>
<proteinExistence type="predicted"/>
<dbReference type="PROSITE" id="PS51197">
    <property type="entry name" value="HTH_RRF2_2"/>
    <property type="match status" value="1"/>
</dbReference>
<reference evidence="1 2" key="1">
    <citation type="submission" date="2018-11" db="EMBL/GenBank/DDBJ databases">
        <title>Aureibaculum marinum gen. nov., sp. nov., a member of the family Flavobacteriaceae isolated from the Bohai Sea.</title>
        <authorList>
            <person name="Ji X."/>
        </authorList>
    </citation>
    <scope>NUCLEOTIDE SEQUENCE [LARGE SCALE GENOMIC DNA]</scope>
    <source>
        <strain evidence="1 2">BH-SD17</strain>
    </source>
</reference>
<evidence type="ECO:0000313" key="2">
    <source>
        <dbReference type="Proteomes" id="UP000270856"/>
    </source>
</evidence>
<dbReference type="OrthoDB" id="9808360at2"/>
<dbReference type="Proteomes" id="UP000270856">
    <property type="component" value="Unassembled WGS sequence"/>
</dbReference>
<dbReference type="InterPro" id="IPR036388">
    <property type="entry name" value="WH-like_DNA-bd_sf"/>
</dbReference>
<protein>
    <submittedName>
        <fullName evidence="1">Rrf2 family transcriptional regulator</fullName>
    </submittedName>
</protein>
<sequence>MFSKACEYGIKASTYIALQSLQDKRVSLKEIAEEINSPVAFTAKILHQLAKNNILDSVKGPSGGFQIDKATIKKIKLSNIVYAIDGDSIYLGCGLGLDKCNAKEPCPLHNKFVVIRNKLKQMLEETSLFELTTDLNIGLTYLKR</sequence>
<keyword evidence="2" id="KW-1185">Reference proteome</keyword>
<dbReference type="RefSeq" id="WP_123896568.1">
    <property type="nucleotide sequence ID" value="NZ_RPFJ01000003.1"/>
</dbReference>
<dbReference type="InterPro" id="IPR000944">
    <property type="entry name" value="Tscrpt_reg_Rrf2"/>
</dbReference>